<evidence type="ECO:0000313" key="2">
    <source>
        <dbReference type="Proteomes" id="UP000689195"/>
    </source>
</evidence>
<organism evidence="1 2">
    <name type="scientific">Paramecium pentaurelia</name>
    <dbReference type="NCBI Taxonomy" id="43138"/>
    <lineage>
        <taxon>Eukaryota</taxon>
        <taxon>Sar</taxon>
        <taxon>Alveolata</taxon>
        <taxon>Ciliophora</taxon>
        <taxon>Intramacronucleata</taxon>
        <taxon>Oligohymenophorea</taxon>
        <taxon>Peniculida</taxon>
        <taxon>Parameciidae</taxon>
        <taxon>Paramecium</taxon>
    </lineage>
</organism>
<dbReference type="Proteomes" id="UP000689195">
    <property type="component" value="Unassembled WGS sequence"/>
</dbReference>
<gene>
    <name evidence="1" type="ORF">PPENT_87.1.T1630084</name>
</gene>
<keyword evidence="2" id="KW-1185">Reference proteome</keyword>
<protein>
    <submittedName>
        <fullName evidence="1">Uncharacterized protein</fullName>
    </submittedName>
</protein>
<dbReference type="AlphaFoldDB" id="A0A8S1YCF8"/>
<sequence length="176" mass="21134">MKEKDELSRSENLNQLHLEMNLVIGYLNSPEQIPLETQINQLTQGNDEKQSIDYINYEKGLKQQINIEAIQKQIIHTLCLKEILLFFQLCYLQNNKDVTIRNNQVYIRIILLNNFCISKNQNVHLKRMYDQLMSTYPDKFNRAIWGRYLISFEYMQILTITKNDIKHAEDFIWKFI</sequence>
<reference evidence="1" key="1">
    <citation type="submission" date="2021-01" db="EMBL/GenBank/DDBJ databases">
        <authorList>
            <consortium name="Genoscope - CEA"/>
            <person name="William W."/>
        </authorList>
    </citation>
    <scope>NUCLEOTIDE SEQUENCE</scope>
</reference>
<evidence type="ECO:0000313" key="1">
    <source>
        <dbReference type="EMBL" id="CAD8211439.1"/>
    </source>
</evidence>
<name>A0A8S1YCF8_9CILI</name>
<proteinExistence type="predicted"/>
<dbReference type="EMBL" id="CAJJDO010000163">
    <property type="protein sequence ID" value="CAD8211439.1"/>
    <property type="molecule type" value="Genomic_DNA"/>
</dbReference>
<comment type="caution">
    <text evidence="1">The sequence shown here is derived from an EMBL/GenBank/DDBJ whole genome shotgun (WGS) entry which is preliminary data.</text>
</comment>
<accession>A0A8S1YCF8</accession>